<evidence type="ECO:0000259" key="1">
    <source>
        <dbReference type="Pfam" id="PF10979"/>
    </source>
</evidence>
<gene>
    <name evidence="3" type="ORF">MNBD_GAMMA21-974</name>
</gene>
<organism evidence="3">
    <name type="scientific">hydrothermal vent metagenome</name>
    <dbReference type="NCBI Taxonomy" id="652676"/>
    <lineage>
        <taxon>unclassified sequences</taxon>
        <taxon>metagenomes</taxon>
        <taxon>ecological metagenomes</taxon>
    </lineage>
</organism>
<dbReference type="EMBL" id="UOFR01000051">
    <property type="protein sequence ID" value="VAW97568.1"/>
    <property type="molecule type" value="Genomic_DNA"/>
</dbReference>
<dbReference type="AlphaFoldDB" id="A0A3B0ZVP8"/>
<evidence type="ECO:0000313" key="3">
    <source>
        <dbReference type="EMBL" id="VAW97568.1"/>
    </source>
</evidence>
<dbReference type="InterPro" id="IPR024498">
    <property type="entry name" value="DUF2786"/>
</dbReference>
<sequence length="228" mass="26133">MERLKIIDKIHKCLRLSESGNPNEAAAALRQAQALMRKYEIKEEDVQSSEIHEALANSGGYYNPPYWAVALSELIAQAFECRAYISRKDDERPVFRFIGVDYNASIGAYTFTVLYRQLRRSRRQYMEDLGLDDKSERLRQGNIFAQAWLFRIAKTVSEFIAKPKNEQAIEDYVKANYGEPMDFERDPADPESKDYDVIMSGMRAAKTVQLRRSVNKDEPGKGIVGQCA</sequence>
<dbReference type="InterPro" id="IPR055592">
    <property type="entry name" value="DUF7168"/>
</dbReference>
<dbReference type="Pfam" id="PF10979">
    <property type="entry name" value="DUF2786"/>
    <property type="match status" value="1"/>
</dbReference>
<dbReference type="Pfam" id="PF23771">
    <property type="entry name" value="DUF7168"/>
    <property type="match status" value="1"/>
</dbReference>
<proteinExistence type="predicted"/>
<reference evidence="3" key="1">
    <citation type="submission" date="2018-06" db="EMBL/GenBank/DDBJ databases">
        <authorList>
            <person name="Zhirakovskaya E."/>
        </authorList>
    </citation>
    <scope>NUCLEOTIDE SEQUENCE</scope>
</reference>
<protein>
    <submittedName>
        <fullName evidence="3">Uncharacterized protein</fullName>
    </submittedName>
</protein>
<dbReference type="PIRSF" id="PIRSF028111">
    <property type="entry name" value="UCP028111"/>
    <property type="match status" value="1"/>
</dbReference>
<accession>A0A3B0ZVP8</accession>
<feature type="domain" description="DUF2786" evidence="1">
    <location>
        <begin position="5"/>
        <end position="41"/>
    </location>
</feature>
<name>A0A3B0ZVP8_9ZZZZ</name>
<dbReference type="InterPro" id="IPR016868">
    <property type="entry name" value="Phage_B3_Orf5"/>
</dbReference>
<evidence type="ECO:0000259" key="2">
    <source>
        <dbReference type="Pfam" id="PF23771"/>
    </source>
</evidence>
<feature type="domain" description="DUF7168" evidence="2">
    <location>
        <begin position="45"/>
        <end position="177"/>
    </location>
</feature>